<organism evidence="14 15">
    <name type="scientific">Herbaspirillum rhizosphaerae</name>
    <dbReference type="NCBI Taxonomy" id="346179"/>
    <lineage>
        <taxon>Bacteria</taxon>
        <taxon>Pseudomonadati</taxon>
        <taxon>Pseudomonadota</taxon>
        <taxon>Betaproteobacteria</taxon>
        <taxon>Burkholderiales</taxon>
        <taxon>Oxalobacteraceae</taxon>
        <taxon>Herbaspirillum</taxon>
    </lineage>
</organism>
<dbReference type="RefSeq" id="WP_408166798.1">
    <property type="nucleotide sequence ID" value="NZ_JAQQFR010000004.1"/>
</dbReference>
<keyword evidence="4 8" id="KW-0347">Helicase</keyword>
<comment type="catalytic activity">
    <reaction evidence="8">
        <text>ATP + H2O = ADP + phosphate + H(+)</text>
        <dbReference type="Rhea" id="RHEA:13065"/>
        <dbReference type="ChEBI" id="CHEBI:15377"/>
        <dbReference type="ChEBI" id="CHEBI:15378"/>
        <dbReference type="ChEBI" id="CHEBI:30616"/>
        <dbReference type="ChEBI" id="CHEBI:43474"/>
        <dbReference type="ChEBI" id="CHEBI:456216"/>
        <dbReference type="EC" id="3.6.4.13"/>
    </reaction>
</comment>
<comment type="similarity">
    <text evidence="8">Belongs to the DEAD box helicase family. DeaD/CsdA subfamily.</text>
</comment>
<evidence type="ECO:0000256" key="5">
    <source>
        <dbReference type="ARBA" id="ARBA00022840"/>
    </source>
</evidence>
<feature type="compositionally biased region" description="Basic and acidic residues" evidence="10">
    <location>
        <begin position="763"/>
        <end position="776"/>
    </location>
</feature>
<dbReference type="InterPro" id="IPR057325">
    <property type="entry name" value="DeaD_dimer"/>
</dbReference>
<comment type="caution">
    <text evidence="14">The sequence shown here is derived from an EMBL/GenBank/DDBJ whole genome shotgun (WGS) entry which is preliminary data.</text>
</comment>
<dbReference type="InterPro" id="IPR027417">
    <property type="entry name" value="P-loop_NTPase"/>
</dbReference>
<gene>
    <name evidence="8" type="primary">deaD</name>
    <name evidence="8" type="synonym">csdA</name>
    <name evidence="14" type="ORF">PQR63_06955</name>
</gene>
<feature type="compositionally biased region" description="Basic residues" evidence="10">
    <location>
        <begin position="904"/>
        <end position="913"/>
    </location>
</feature>
<dbReference type="SMART" id="SM00487">
    <property type="entry name" value="DEXDc"/>
    <property type="match status" value="1"/>
</dbReference>
<dbReference type="PANTHER" id="PTHR47963:SF8">
    <property type="entry name" value="ATP-DEPENDENT RNA HELICASE DEAD"/>
    <property type="match status" value="1"/>
</dbReference>
<dbReference type="EC" id="3.6.4.13" evidence="8"/>
<dbReference type="SUPFAM" id="SSF52540">
    <property type="entry name" value="P-loop containing nucleoside triphosphate hydrolases"/>
    <property type="match status" value="1"/>
</dbReference>
<evidence type="ECO:0000313" key="15">
    <source>
        <dbReference type="Proteomes" id="UP001629214"/>
    </source>
</evidence>
<feature type="region of interest" description="Disordered" evidence="10">
    <location>
        <begin position="856"/>
        <end position="913"/>
    </location>
</feature>
<keyword evidence="15" id="KW-1185">Reference proteome</keyword>
<proteinExistence type="inferred from homology"/>
<dbReference type="InterPro" id="IPR005580">
    <property type="entry name" value="DbpA/CsdA_RNA-bd_dom"/>
</dbReference>
<reference evidence="14 15" key="1">
    <citation type="journal article" date="2024" name="Chem. Sci.">
        <title>Discovery of megapolipeptins by genome mining of a Burkholderiales bacteria collection.</title>
        <authorList>
            <person name="Paulo B.S."/>
            <person name="Recchia M.J.J."/>
            <person name="Lee S."/>
            <person name="Fergusson C.H."/>
            <person name="Romanowski S.B."/>
            <person name="Hernandez A."/>
            <person name="Krull N."/>
            <person name="Liu D.Y."/>
            <person name="Cavanagh H."/>
            <person name="Bos A."/>
            <person name="Gray C.A."/>
            <person name="Murphy B.T."/>
            <person name="Linington R.G."/>
            <person name="Eustaquio A.S."/>
        </authorList>
    </citation>
    <scope>NUCLEOTIDE SEQUENCE [LARGE SCALE GENOMIC DNA]</scope>
    <source>
        <strain evidence="14 15">RL21-008-BIB-B</strain>
    </source>
</reference>
<dbReference type="Pfam" id="PF03880">
    <property type="entry name" value="DbpA"/>
    <property type="match status" value="3"/>
</dbReference>
<dbReference type="SMART" id="SM00490">
    <property type="entry name" value="HELICc"/>
    <property type="match status" value="1"/>
</dbReference>
<evidence type="ECO:0000256" key="6">
    <source>
        <dbReference type="ARBA" id="ARBA00022884"/>
    </source>
</evidence>
<evidence type="ECO:0000259" key="13">
    <source>
        <dbReference type="PROSITE" id="PS51195"/>
    </source>
</evidence>
<dbReference type="InterPro" id="IPR012677">
    <property type="entry name" value="Nucleotide-bd_a/b_plait_sf"/>
</dbReference>
<dbReference type="PROSITE" id="PS51195">
    <property type="entry name" value="Q_MOTIF"/>
    <property type="match status" value="1"/>
</dbReference>
<evidence type="ECO:0000256" key="7">
    <source>
        <dbReference type="ARBA" id="ARBA00023016"/>
    </source>
</evidence>
<dbReference type="InterPro" id="IPR050547">
    <property type="entry name" value="DEAD_box_RNA_helicases"/>
</dbReference>
<dbReference type="Proteomes" id="UP001629214">
    <property type="component" value="Unassembled WGS sequence"/>
</dbReference>
<evidence type="ECO:0000256" key="9">
    <source>
        <dbReference type="PROSITE-ProRule" id="PRU00552"/>
    </source>
</evidence>
<dbReference type="PROSITE" id="PS00039">
    <property type="entry name" value="DEAD_ATP_HELICASE"/>
    <property type="match status" value="1"/>
</dbReference>
<feature type="domain" description="Helicase C-terminal" evidence="12">
    <location>
        <begin position="233"/>
        <end position="381"/>
    </location>
</feature>
<dbReference type="Gene3D" id="3.30.70.330">
    <property type="match status" value="3"/>
</dbReference>
<evidence type="ECO:0000313" key="14">
    <source>
        <dbReference type="EMBL" id="MFL9878109.1"/>
    </source>
</evidence>
<keyword evidence="3 8" id="KW-0378">Hydrolase</keyword>
<dbReference type="InterPro" id="IPR014001">
    <property type="entry name" value="Helicase_ATP-bd"/>
</dbReference>
<feature type="compositionally biased region" description="Basic and acidic residues" evidence="10">
    <location>
        <begin position="882"/>
        <end position="897"/>
    </location>
</feature>
<feature type="region of interest" description="Disordered" evidence="10">
    <location>
        <begin position="569"/>
        <end position="628"/>
    </location>
</feature>
<evidence type="ECO:0000256" key="4">
    <source>
        <dbReference type="ARBA" id="ARBA00022806"/>
    </source>
</evidence>
<dbReference type="InterPro" id="IPR034415">
    <property type="entry name" value="CsdA_RRM"/>
</dbReference>
<feature type="region of interest" description="Disordered" evidence="10">
    <location>
        <begin position="441"/>
        <end position="491"/>
    </location>
</feature>
<keyword evidence="1 8" id="KW-0963">Cytoplasm</keyword>
<evidence type="ECO:0000256" key="2">
    <source>
        <dbReference type="ARBA" id="ARBA00022741"/>
    </source>
</evidence>
<dbReference type="PROSITE" id="PS51192">
    <property type="entry name" value="HELICASE_ATP_BIND_1"/>
    <property type="match status" value="1"/>
</dbReference>
<evidence type="ECO:0000256" key="1">
    <source>
        <dbReference type="ARBA" id="ARBA00022490"/>
    </source>
</evidence>
<keyword evidence="2 8" id="KW-0547">Nucleotide-binding</keyword>
<protein>
    <recommendedName>
        <fullName evidence="8">ATP-dependent RNA helicase DeaD</fullName>
        <ecNumber evidence="8">3.6.4.13</ecNumber>
    </recommendedName>
    <alternativeName>
        <fullName evidence="8">Cold-shock DEAD box protein A</fullName>
    </alternativeName>
</protein>
<dbReference type="CDD" id="cd18787">
    <property type="entry name" value="SF2_C_DEAD"/>
    <property type="match status" value="1"/>
</dbReference>
<name>A0ABW8Z4Z1_9BURK</name>
<evidence type="ECO:0000259" key="11">
    <source>
        <dbReference type="PROSITE" id="PS51192"/>
    </source>
</evidence>
<dbReference type="Pfam" id="PF25399">
    <property type="entry name" value="DeaD_dimer"/>
    <property type="match status" value="1"/>
</dbReference>
<dbReference type="InterPro" id="IPR001650">
    <property type="entry name" value="Helicase_C-like"/>
</dbReference>
<feature type="region of interest" description="Disordered" evidence="10">
    <location>
        <begin position="705"/>
        <end position="777"/>
    </location>
</feature>
<feature type="short sequence motif" description="Q motif" evidence="9">
    <location>
        <begin position="7"/>
        <end position="35"/>
    </location>
</feature>
<keyword evidence="7 8" id="KW-0346">Stress response</keyword>
<feature type="domain" description="Helicase ATP-binding" evidence="11">
    <location>
        <begin position="38"/>
        <end position="209"/>
    </location>
</feature>
<dbReference type="PANTHER" id="PTHR47963">
    <property type="entry name" value="DEAD-BOX ATP-DEPENDENT RNA HELICASE 47, MITOCHONDRIAL"/>
    <property type="match status" value="1"/>
</dbReference>
<dbReference type="Pfam" id="PF00270">
    <property type="entry name" value="DEAD"/>
    <property type="match status" value="1"/>
</dbReference>
<evidence type="ECO:0000256" key="3">
    <source>
        <dbReference type="ARBA" id="ARBA00022801"/>
    </source>
</evidence>
<dbReference type="CDD" id="cd00268">
    <property type="entry name" value="DEADc"/>
    <property type="match status" value="1"/>
</dbReference>
<evidence type="ECO:0000256" key="10">
    <source>
        <dbReference type="SAM" id="MobiDB-lite"/>
    </source>
</evidence>
<sequence length="913" mass="101345">MSEAPLPQFSDLNLSEPLLRVLKELGYETPSPIQAATIPTLLSNRDVLGQAQTGTGKTAAFALPILSRIDIRQTAPQALVLAPTRELAIQVAEAFQRYATHIPGFHVLPIYGGQSYGPQLSALRRGVHVVVGTPGRVIDHLDKGSLDLSQLKTMVLDEADEMLRMGFIDDVESILQKTPASRQTTLFSATMPAVIKRIAKTYLRDPAEITVAAKTGTAENIRQRYWLVSGMHKLDALTRILEVEPFDGLIIFSRTKLGTEELAGKLQARGFAAAAINGDVQQQQRERTIQQLKDGQIDILIATDVAARGLDVERISHVINYDVPYDPESYTHRIGRTGRAGRSGEAILFITPREKNLLKSIERSTRQPITQMTLPSVQAVNDVRVARFKEQIGETLADGGLDIFRSLIEDYEREQNVTAVDIAAALAKMARGDVPLLLDKNQREPEFVRNDDRAPRERPDRSPRAERGERGDRPDRHERTERPSYGTKERIVRAADPGMQTFRIEVGHQHGVKPGNIVGAIANEAGMDSKHIGRIEIYDDYSVLDLPDDMPPDLIDHLKSVRVAGQQLQISRDDGSAAAAPRAARSERTERPERAERTERNDRPERGERAERTERTERPRPTKADFAAHTTQTYRIEVGHDHGVKPGNIVGAIANEAGMDAKHIGRIEIFDDHSVLDLPGDMPDDLVQHLKKVWVAGQQLKISVTEERPPMLRAERGPRGDRDQRDSRPERNDDRPVRADRAERTDRTEHAERSERPNQGPVEEPRKGKGKEKGKPEFQMQTFRIEIGRAHAATPAGIVNAIATEAGLEAKHIGRIDIHDDHSTLDLPAGMPKPLLHQLKAVEIDGRKMNISIIGTGTEHHDKTPAKNATPPKVNSSARAGRPGDKRSDKRDARPDTRVSGQAKPHRKGGKPE</sequence>
<dbReference type="InterPro" id="IPR014014">
    <property type="entry name" value="RNA_helicase_DEAD_Q_motif"/>
</dbReference>
<dbReference type="PROSITE" id="PS51194">
    <property type="entry name" value="HELICASE_CTER"/>
    <property type="match status" value="1"/>
</dbReference>
<dbReference type="Pfam" id="PF00271">
    <property type="entry name" value="Helicase_C"/>
    <property type="match status" value="1"/>
</dbReference>
<feature type="domain" description="DEAD-box RNA helicase Q" evidence="13">
    <location>
        <begin position="7"/>
        <end position="35"/>
    </location>
</feature>
<feature type="compositionally biased region" description="Basic and acidic residues" evidence="10">
    <location>
        <begin position="584"/>
        <end position="623"/>
    </location>
</feature>
<dbReference type="InterPro" id="IPR011545">
    <property type="entry name" value="DEAD/DEAH_box_helicase_dom"/>
</dbReference>
<keyword evidence="5 8" id="KW-0067">ATP-binding</keyword>
<dbReference type="HAMAP" id="MF_00964">
    <property type="entry name" value="DEAD_helicase_DeaD"/>
    <property type="match status" value="1"/>
</dbReference>
<dbReference type="CDD" id="cd12499">
    <property type="entry name" value="RRM_EcCsdA_like"/>
    <property type="match status" value="2"/>
</dbReference>
<keyword evidence="6 8" id="KW-0694">RNA-binding</keyword>
<dbReference type="EMBL" id="JAQQFR010000004">
    <property type="protein sequence ID" value="MFL9878109.1"/>
    <property type="molecule type" value="Genomic_DNA"/>
</dbReference>
<dbReference type="InterPro" id="IPR044742">
    <property type="entry name" value="DEAD/DEAH_RhlB"/>
</dbReference>
<feature type="compositionally biased region" description="Basic and acidic residues" evidence="10">
    <location>
        <begin position="705"/>
        <end position="756"/>
    </location>
</feature>
<evidence type="ECO:0000256" key="8">
    <source>
        <dbReference type="HAMAP-Rule" id="MF_00964"/>
    </source>
</evidence>
<comment type="subcellular location">
    <subcellularLocation>
        <location evidence="8">Cytoplasm</location>
    </subcellularLocation>
</comment>
<comment type="function">
    <text evidence="8">DEAD-box RNA helicase involved in various cellular processes at low temperature, including ribosome biogenesis, mRNA degradation and translation initiation.</text>
</comment>
<dbReference type="Gene3D" id="3.40.50.300">
    <property type="entry name" value="P-loop containing nucleotide triphosphate hydrolases"/>
    <property type="match status" value="2"/>
</dbReference>
<evidence type="ECO:0000259" key="12">
    <source>
        <dbReference type="PROSITE" id="PS51194"/>
    </source>
</evidence>
<accession>A0ABW8Z4Z1</accession>
<dbReference type="InterPro" id="IPR000629">
    <property type="entry name" value="RNA-helicase_DEAD-box_CS"/>
</dbReference>
<dbReference type="InterPro" id="IPR028618">
    <property type="entry name" value="DEAD_helicase_DeaD"/>
</dbReference>